<keyword evidence="3 6" id="KW-1133">Transmembrane helix</keyword>
<name>A0ABN3JNE1_9ACTN</name>
<evidence type="ECO:0000313" key="8">
    <source>
        <dbReference type="Proteomes" id="UP001501638"/>
    </source>
</evidence>
<feature type="region of interest" description="Disordered" evidence="5">
    <location>
        <begin position="1"/>
        <end position="29"/>
    </location>
</feature>
<feature type="transmembrane region" description="Helical" evidence="6">
    <location>
        <begin position="119"/>
        <end position="152"/>
    </location>
</feature>
<dbReference type="EMBL" id="BAAASZ010000017">
    <property type="protein sequence ID" value="GAA2435634.1"/>
    <property type="molecule type" value="Genomic_DNA"/>
</dbReference>
<gene>
    <name evidence="7" type="ORF">GCM10010405_18410</name>
</gene>
<dbReference type="InterPro" id="IPR044878">
    <property type="entry name" value="UbiA_sf"/>
</dbReference>
<dbReference type="Gene3D" id="1.10.357.140">
    <property type="entry name" value="UbiA prenyltransferase"/>
    <property type="match status" value="1"/>
</dbReference>
<reference evidence="7 8" key="1">
    <citation type="journal article" date="2019" name="Int. J. Syst. Evol. Microbiol.">
        <title>The Global Catalogue of Microorganisms (GCM) 10K type strain sequencing project: providing services to taxonomists for standard genome sequencing and annotation.</title>
        <authorList>
            <consortium name="The Broad Institute Genomics Platform"/>
            <consortium name="The Broad Institute Genome Sequencing Center for Infectious Disease"/>
            <person name="Wu L."/>
            <person name="Ma J."/>
        </authorList>
    </citation>
    <scope>NUCLEOTIDE SEQUENCE [LARGE SCALE GENOMIC DNA]</scope>
    <source>
        <strain evidence="7 8">JCM 6305</strain>
    </source>
</reference>
<evidence type="ECO:0000313" key="7">
    <source>
        <dbReference type="EMBL" id="GAA2435634.1"/>
    </source>
</evidence>
<evidence type="ECO:0000256" key="2">
    <source>
        <dbReference type="ARBA" id="ARBA00022692"/>
    </source>
</evidence>
<evidence type="ECO:0000256" key="1">
    <source>
        <dbReference type="ARBA" id="ARBA00004141"/>
    </source>
</evidence>
<evidence type="ECO:0000256" key="5">
    <source>
        <dbReference type="SAM" id="MobiDB-lite"/>
    </source>
</evidence>
<sequence>MRPPDRPHPLGPSTASPTPAPRVPARARRPVPAVVRVPAALARACHPLPTVAVTVLVTALAVTAGRSGPDCAVVAAAVLTGQLSVGWSNDAVDARRDLRAGRADKPVASGAVSARTAWVAAWSALALCVPLSLVCGALAGAAHLVFVAAGWAYNLGVKATVWSWLPYAAGFGALPAFIALGSPGHPPPAWWAVGAAALLGVGAHLADALPDIDEDLRAGVRGGPQRIGPTGVRLLLPLPPAAATALLVPVPPGPEGVLGRVAVALVVGAVLGGAVAAGRRTDRPRPRGPFVAVVAVAAADVALLVARGASIA</sequence>
<feature type="transmembrane region" description="Helical" evidence="6">
    <location>
        <begin position="189"/>
        <end position="209"/>
    </location>
</feature>
<organism evidence="7 8">
    <name type="scientific">Streptomyces macrosporus</name>
    <dbReference type="NCBI Taxonomy" id="44032"/>
    <lineage>
        <taxon>Bacteria</taxon>
        <taxon>Bacillati</taxon>
        <taxon>Actinomycetota</taxon>
        <taxon>Actinomycetes</taxon>
        <taxon>Kitasatosporales</taxon>
        <taxon>Streptomycetaceae</taxon>
        <taxon>Streptomyces</taxon>
    </lineage>
</organism>
<proteinExistence type="predicted"/>
<comment type="subcellular location">
    <subcellularLocation>
        <location evidence="1">Membrane</location>
        <topology evidence="1">Multi-pass membrane protein</topology>
    </subcellularLocation>
</comment>
<dbReference type="CDD" id="cd13956">
    <property type="entry name" value="PT_UbiA"/>
    <property type="match status" value="1"/>
</dbReference>
<dbReference type="InterPro" id="IPR000537">
    <property type="entry name" value="UbiA_prenyltransferase"/>
</dbReference>
<keyword evidence="4 6" id="KW-0472">Membrane</keyword>
<evidence type="ECO:0000256" key="6">
    <source>
        <dbReference type="SAM" id="Phobius"/>
    </source>
</evidence>
<feature type="transmembrane region" description="Helical" evidence="6">
    <location>
        <begin position="290"/>
        <end position="309"/>
    </location>
</feature>
<evidence type="ECO:0000256" key="3">
    <source>
        <dbReference type="ARBA" id="ARBA00022989"/>
    </source>
</evidence>
<dbReference type="Proteomes" id="UP001501638">
    <property type="component" value="Unassembled WGS sequence"/>
</dbReference>
<keyword evidence="2 6" id="KW-0812">Transmembrane</keyword>
<evidence type="ECO:0000256" key="4">
    <source>
        <dbReference type="ARBA" id="ARBA00023136"/>
    </source>
</evidence>
<keyword evidence="8" id="KW-1185">Reference proteome</keyword>
<comment type="caution">
    <text evidence="7">The sequence shown here is derived from an EMBL/GenBank/DDBJ whole genome shotgun (WGS) entry which is preliminary data.</text>
</comment>
<dbReference type="RefSeq" id="WP_344321643.1">
    <property type="nucleotide sequence ID" value="NZ_BAAASZ010000017.1"/>
</dbReference>
<feature type="transmembrane region" description="Helical" evidence="6">
    <location>
        <begin position="164"/>
        <end position="183"/>
    </location>
</feature>
<protein>
    <submittedName>
        <fullName evidence="7">UbiA family prenyltransferase</fullName>
    </submittedName>
</protein>
<feature type="transmembrane region" description="Helical" evidence="6">
    <location>
        <begin position="257"/>
        <end position="278"/>
    </location>
</feature>
<dbReference type="Pfam" id="PF01040">
    <property type="entry name" value="UbiA"/>
    <property type="match status" value="1"/>
</dbReference>
<accession>A0ABN3JNE1</accession>